<dbReference type="InParanoid" id="E4UQK9"/>
<evidence type="ECO:0000313" key="3">
    <source>
        <dbReference type="Proteomes" id="UP000002669"/>
    </source>
</evidence>
<dbReference type="AlphaFoldDB" id="E4UQK9"/>
<evidence type="ECO:0000313" key="2">
    <source>
        <dbReference type="EMBL" id="EFQ99238.1"/>
    </source>
</evidence>
<sequence>MDKLVDAVTASFIETIRWSVRAIQRDAVAAAARTGSSQTDILASNRSTGEGRSACLFKGDSEKVKKKEICVITEPADADLTHLDMTIDHPHRRPQLRPRRRRLSLLLLMKKRKENFLLFKRRKKKRPTFEVEEEEEEEEEEERRRRQDDDEATTKDAAEREEETTKKRRRDDESHGLTYSALLST</sequence>
<dbReference type="HOGENOM" id="CLU_1460948_0_0_1"/>
<feature type="compositionally biased region" description="Basic and acidic residues" evidence="1">
    <location>
        <begin position="142"/>
        <end position="158"/>
    </location>
</feature>
<protein>
    <submittedName>
        <fullName evidence="2">Uncharacterized protein</fullName>
    </submittedName>
</protein>
<accession>E4UQK9</accession>
<dbReference type="RefSeq" id="XP_003174721.1">
    <property type="nucleotide sequence ID" value="XM_003174673.1"/>
</dbReference>
<dbReference type="VEuPathDB" id="FungiDB:MGYG_08965"/>
<dbReference type="GeneID" id="10030022"/>
<proteinExistence type="predicted"/>
<name>E4UQK9_ARTGP</name>
<keyword evidence="3" id="KW-1185">Reference proteome</keyword>
<feature type="region of interest" description="Disordered" evidence="1">
    <location>
        <begin position="125"/>
        <end position="185"/>
    </location>
</feature>
<gene>
    <name evidence="2" type="ORF">MGYG_08965</name>
</gene>
<organism evidence="3">
    <name type="scientific">Arthroderma gypseum (strain ATCC MYA-4604 / CBS 118893)</name>
    <name type="common">Microsporum gypseum</name>
    <dbReference type="NCBI Taxonomy" id="535722"/>
    <lineage>
        <taxon>Eukaryota</taxon>
        <taxon>Fungi</taxon>
        <taxon>Dikarya</taxon>
        <taxon>Ascomycota</taxon>
        <taxon>Pezizomycotina</taxon>
        <taxon>Eurotiomycetes</taxon>
        <taxon>Eurotiomycetidae</taxon>
        <taxon>Onygenales</taxon>
        <taxon>Arthrodermataceae</taxon>
        <taxon>Nannizzia</taxon>
    </lineage>
</organism>
<evidence type="ECO:0000256" key="1">
    <source>
        <dbReference type="SAM" id="MobiDB-lite"/>
    </source>
</evidence>
<dbReference type="Proteomes" id="UP000002669">
    <property type="component" value="Unassembled WGS sequence"/>
</dbReference>
<reference evidence="3" key="1">
    <citation type="journal article" date="2012" name="MBio">
        <title>Comparative genome analysis of Trichophyton rubrum and related dermatophytes reveals candidate genes involved in infection.</title>
        <authorList>
            <person name="Martinez D.A."/>
            <person name="Oliver B.G."/>
            <person name="Graeser Y."/>
            <person name="Goldberg J.M."/>
            <person name="Li W."/>
            <person name="Martinez-Rossi N.M."/>
            <person name="Monod M."/>
            <person name="Shelest E."/>
            <person name="Barton R.C."/>
            <person name="Birch E."/>
            <person name="Brakhage A.A."/>
            <person name="Chen Z."/>
            <person name="Gurr S.J."/>
            <person name="Heiman D."/>
            <person name="Heitman J."/>
            <person name="Kosti I."/>
            <person name="Rossi A."/>
            <person name="Saif S."/>
            <person name="Samalova M."/>
            <person name="Saunders C.W."/>
            <person name="Shea T."/>
            <person name="Summerbell R.C."/>
            <person name="Xu J."/>
            <person name="Young S."/>
            <person name="Zeng Q."/>
            <person name="Birren B.W."/>
            <person name="Cuomo C.A."/>
            <person name="White T.C."/>
        </authorList>
    </citation>
    <scope>NUCLEOTIDE SEQUENCE [LARGE SCALE GENOMIC DNA]</scope>
    <source>
        <strain evidence="3">ATCC MYA-4604 / CBS 118893</strain>
    </source>
</reference>
<dbReference type="EMBL" id="DS989823">
    <property type="protein sequence ID" value="EFQ99238.1"/>
    <property type="molecule type" value="Genomic_DNA"/>
</dbReference>
<feature type="compositionally biased region" description="Acidic residues" evidence="1">
    <location>
        <begin position="130"/>
        <end position="141"/>
    </location>
</feature>